<keyword evidence="3" id="KW-1185">Reference proteome</keyword>
<feature type="region of interest" description="Disordered" evidence="1">
    <location>
        <begin position="76"/>
        <end position="102"/>
    </location>
</feature>
<proteinExistence type="predicted"/>
<dbReference type="Proteomes" id="UP001219525">
    <property type="component" value="Unassembled WGS sequence"/>
</dbReference>
<feature type="compositionally biased region" description="Low complexity" evidence="1">
    <location>
        <begin position="84"/>
        <end position="101"/>
    </location>
</feature>
<accession>A0AAD6URU5</accession>
<dbReference type="EMBL" id="JARJCW010000110">
    <property type="protein sequence ID" value="KAJ7193246.1"/>
    <property type="molecule type" value="Genomic_DNA"/>
</dbReference>
<protein>
    <submittedName>
        <fullName evidence="2">Uncharacterized protein</fullName>
    </submittedName>
</protein>
<sequence length="298" mass="31927">MAAKWTDDQVKRLIALIAQKENYKKKRNAQWDIKRRASRQAIRASFSSSASSRAASFTATRGWWARSSLARAAACPGRGEMTRARPSAARRMPAPAPGSSRLFSPTHYVGNSPKPMSAAATPGFEWAIGWNGSGSNTAVWSDCSPTVGLTVNSSHSAATAALFTPTAAATAVYIKLAHVRHNSIKDVKAGSFTSNETNNLAEAEYDASGVVNILSAAAQPQMHICGTANYPRHTYIKIAVSKASYLLEPEWKVPPTQPQWEVTLPTCTTHFGMVLSYYVIGGAAAKAGMEPFCGSAMQ</sequence>
<evidence type="ECO:0000313" key="3">
    <source>
        <dbReference type="Proteomes" id="UP001219525"/>
    </source>
</evidence>
<gene>
    <name evidence="2" type="ORF">GGX14DRAFT_593053</name>
</gene>
<name>A0AAD6URU5_9AGAR</name>
<reference evidence="2" key="1">
    <citation type="submission" date="2023-03" db="EMBL/GenBank/DDBJ databases">
        <title>Massive genome expansion in bonnet fungi (Mycena s.s.) driven by repeated elements and novel gene families across ecological guilds.</title>
        <authorList>
            <consortium name="Lawrence Berkeley National Laboratory"/>
            <person name="Harder C.B."/>
            <person name="Miyauchi S."/>
            <person name="Viragh M."/>
            <person name="Kuo A."/>
            <person name="Thoen E."/>
            <person name="Andreopoulos B."/>
            <person name="Lu D."/>
            <person name="Skrede I."/>
            <person name="Drula E."/>
            <person name="Henrissat B."/>
            <person name="Morin E."/>
            <person name="Kohler A."/>
            <person name="Barry K."/>
            <person name="LaButti K."/>
            <person name="Morin E."/>
            <person name="Salamov A."/>
            <person name="Lipzen A."/>
            <person name="Mereny Z."/>
            <person name="Hegedus B."/>
            <person name="Baldrian P."/>
            <person name="Stursova M."/>
            <person name="Weitz H."/>
            <person name="Taylor A."/>
            <person name="Grigoriev I.V."/>
            <person name="Nagy L.G."/>
            <person name="Martin F."/>
            <person name="Kauserud H."/>
        </authorList>
    </citation>
    <scope>NUCLEOTIDE SEQUENCE</scope>
    <source>
        <strain evidence="2">9144</strain>
    </source>
</reference>
<organism evidence="2 3">
    <name type="scientific">Mycena pura</name>
    <dbReference type="NCBI Taxonomy" id="153505"/>
    <lineage>
        <taxon>Eukaryota</taxon>
        <taxon>Fungi</taxon>
        <taxon>Dikarya</taxon>
        <taxon>Basidiomycota</taxon>
        <taxon>Agaricomycotina</taxon>
        <taxon>Agaricomycetes</taxon>
        <taxon>Agaricomycetidae</taxon>
        <taxon>Agaricales</taxon>
        <taxon>Marasmiineae</taxon>
        <taxon>Mycenaceae</taxon>
        <taxon>Mycena</taxon>
    </lineage>
</organism>
<dbReference type="AlphaFoldDB" id="A0AAD6URU5"/>
<comment type="caution">
    <text evidence="2">The sequence shown here is derived from an EMBL/GenBank/DDBJ whole genome shotgun (WGS) entry which is preliminary data.</text>
</comment>
<evidence type="ECO:0000256" key="1">
    <source>
        <dbReference type="SAM" id="MobiDB-lite"/>
    </source>
</evidence>
<evidence type="ECO:0000313" key="2">
    <source>
        <dbReference type="EMBL" id="KAJ7193246.1"/>
    </source>
</evidence>